<dbReference type="GO" id="GO:0047444">
    <property type="term" value="F:N-acylneuraminate-9-phosphate synthase activity"/>
    <property type="evidence" value="ECO:0007669"/>
    <property type="project" value="TreeGrafter"/>
</dbReference>
<dbReference type="NCBIfam" id="TIGR03586">
    <property type="entry name" value="PseI"/>
    <property type="match status" value="1"/>
</dbReference>
<reference evidence="2 3" key="1">
    <citation type="submission" date="2016-10" db="EMBL/GenBank/DDBJ databases">
        <authorList>
            <person name="de Groot N.N."/>
        </authorList>
    </citation>
    <scope>NUCLEOTIDE SEQUENCE [LARGE SCALE GENOMIC DNA]</scope>
    <source>
        <strain evidence="2 3">L14</strain>
    </source>
</reference>
<dbReference type="PANTHER" id="PTHR42966">
    <property type="entry name" value="N-ACETYLNEURAMINATE SYNTHASE"/>
    <property type="match status" value="1"/>
</dbReference>
<dbReference type="SUPFAM" id="SSF51269">
    <property type="entry name" value="AFP III-like domain"/>
    <property type="match status" value="1"/>
</dbReference>
<evidence type="ECO:0000313" key="2">
    <source>
        <dbReference type="EMBL" id="SFB05671.1"/>
    </source>
</evidence>
<dbReference type="RefSeq" id="WP_074816134.1">
    <property type="nucleotide sequence ID" value="NZ_FOJX01000008.1"/>
</dbReference>
<dbReference type="SUPFAM" id="SSF51569">
    <property type="entry name" value="Aldolase"/>
    <property type="match status" value="1"/>
</dbReference>
<dbReference type="InterPro" id="IPR006190">
    <property type="entry name" value="SAF_AFP_Neu5Ac"/>
</dbReference>
<dbReference type="InterPro" id="IPR013785">
    <property type="entry name" value="Aldolase_TIM"/>
</dbReference>
<gene>
    <name evidence="2" type="ORF">SAMN05216587_10854</name>
</gene>
<dbReference type="InterPro" id="IPR013132">
    <property type="entry name" value="PseI/NeuA/B-like_N"/>
</dbReference>
<dbReference type="CDD" id="cd11615">
    <property type="entry name" value="SAF_NeuB_like"/>
    <property type="match status" value="1"/>
</dbReference>
<dbReference type="InterPro" id="IPR051690">
    <property type="entry name" value="PseI-like"/>
</dbReference>
<dbReference type="PROSITE" id="PS50844">
    <property type="entry name" value="AFP_LIKE"/>
    <property type="match status" value="1"/>
</dbReference>
<sequence length="351" mass="39239">MSRTIKIGNKIVGENHPAYLIAEMSANHLQDYDRAKKIIFEAKNAGADAIKLQSYRPDTITIDCYGDNFMATKGSIWEGKNLYQLYQSAYMPWEWHEGLFEYAHDIGIEIFSSPFDLSAVDLLESLNVSAYKIASYEILDIPLIKKCARTGKPIILSTGIATLTDVERAIDVCKAEGNKNIAVLKCVSQYPTQYCNLNLRTIPHMADTFDCVVGLSDHSMGDAVDVAAVSLGANIIEKHLTISRSDGGADSIFSMEPKEFSKMVTDVRNVEQALGKISYELTDVQKRSRKNARSLYVVEHVRKGEVFTPHNLKSIRPGGGIETWYYDEILGKKASIDITRGTAMKWEYVDK</sequence>
<dbReference type="InterPro" id="IPR057736">
    <property type="entry name" value="SAF_PseI/NeuA/NeuB"/>
</dbReference>
<proteinExistence type="predicted"/>
<dbReference type="InterPro" id="IPR036732">
    <property type="entry name" value="AFP_Neu5c_C_sf"/>
</dbReference>
<dbReference type="InterPro" id="IPR013974">
    <property type="entry name" value="SAF"/>
</dbReference>
<dbReference type="Proteomes" id="UP000183843">
    <property type="component" value="Unassembled WGS sequence"/>
</dbReference>
<dbReference type="Pfam" id="PF03102">
    <property type="entry name" value="NeuB"/>
    <property type="match status" value="1"/>
</dbReference>
<name>A0A1I0XXE0_SELRU</name>
<feature type="domain" description="AFP-like" evidence="1">
    <location>
        <begin position="294"/>
        <end position="351"/>
    </location>
</feature>
<dbReference type="EMBL" id="FOJX01000008">
    <property type="protein sequence ID" value="SFB05671.1"/>
    <property type="molecule type" value="Genomic_DNA"/>
</dbReference>
<dbReference type="InterPro" id="IPR020030">
    <property type="entry name" value="Pseudaminic_synth_PseI"/>
</dbReference>
<protein>
    <submittedName>
        <fullName evidence="2">N-acetylneuraminate synthase/pseudaminic acid synthase</fullName>
    </submittedName>
</protein>
<dbReference type="GO" id="GO:0016051">
    <property type="term" value="P:carbohydrate biosynthetic process"/>
    <property type="evidence" value="ECO:0007669"/>
    <property type="project" value="InterPro"/>
</dbReference>
<organism evidence="2 3">
    <name type="scientific">Selenomonas ruminantium</name>
    <dbReference type="NCBI Taxonomy" id="971"/>
    <lineage>
        <taxon>Bacteria</taxon>
        <taxon>Bacillati</taxon>
        <taxon>Bacillota</taxon>
        <taxon>Negativicutes</taxon>
        <taxon>Selenomonadales</taxon>
        <taxon>Selenomonadaceae</taxon>
        <taxon>Selenomonas</taxon>
    </lineage>
</organism>
<dbReference type="Gene3D" id="3.90.1210.10">
    <property type="entry name" value="Antifreeze-like/N-acetylneuraminic acid synthase C-terminal domain"/>
    <property type="match status" value="1"/>
</dbReference>
<dbReference type="PANTHER" id="PTHR42966:SF2">
    <property type="entry name" value="PSEUDAMINIC ACID SYNTHASE"/>
    <property type="match status" value="1"/>
</dbReference>
<dbReference type="SMART" id="SM00858">
    <property type="entry name" value="SAF"/>
    <property type="match status" value="1"/>
</dbReference>
<dbReference type="Pfam" id="PF08666">
    <property type="entry name" value="SAF"/>
    <property type="match status" value="1"/>
</dbReference>
<dbReference type="Gene3D" id="3.20.20.70">
    <property type="entry name" value="Aldolase class I"/>
    <property type="match status" value="1"/>
</dbReference>
<dbReference type="AlphaFoldDB" id="A0A1I0XXE0"/>
<accession>A0A1I0XXE0</accession>
<evidence type="ECO:0000259" key="1">
    <source>
        <dbReference type="PROSITE" id="PS50844"/>
    </source>
</evidence>
<evidence type="ECO:0000313" key="3">
    <source>
        <dbReference type="Proteomes" id="UP000183843"/>
    </source>
</evidence>